<accession>A0A4U5MJK4</accession>
<name>A0A4U5MJK4_STECR</name>
<dbReference type="AlphaFoldDB" id="A0A4U5MJK4"/>
<evidence type="ECO:0000313" key="2">
    <source>
        <dbReference type="Proteomes" id="UP000298663"/>
    </source>
</evidence>
<comment type="caution">
    <text evidence="1">The sequence shown here is derived from an EMBL/GenBank/DDBJ whole genome shotgun (WGS) entry which is preliminary data.</text>
</comment>
<protein>
    <submittedName>
        <fullName evidence="1">Uncharacterized protein</fullName>
    </submittedName>
</protein>
<sequence length="106" mass="11771">MFRYFNDFMNCMHNIYVYECGWKVSKFICETTKVAVRAKTEKCDKSLVKCADSPIAFVDLGSSTRVSSPKTTSTKVTLASNAPKSSLKLTSSVARTKSLKLQLTTV</sequence>
<gene>
    <name evidence="1" type="ORF">L596_021716</name>
</gene>
<dbReference type="EMBL" id="AZBU02000007">
    <property type="protein sequence ID" value="TKR69576.1"/>
    <property type="molecule type" value="Genomic_DNA"/>
</dbReference>
<organism evidence="1 2">
    <name type="scientific">Steinernema carpocapsae</name>
    <name type="common">Entomopathogenic nematode</name>
    <dbReference type="NCBI Taxonomy" id="34508"/>
    <lineage>
        <taxon>Eukaryota</taxon>
        <taxon>Metazoa</taxon>
        <taxon>Ecdysozoa</taxon>
        <taxon>Nematoda</taxon>
        <taxon>Chromadorea</taxon>
        <taxon>Rhabditida</taxon>
        <taxon>Tylenchina</taxon>
        <taxon>Panagrolaimomorpha</taxon>
        <taxon>Strongyloidoidea</taxon>
        <taxon>Steinernematidae</taxon>
        <taxon>Steinernema</taxon>
    </lineage>
</organism>
<proteinExistence type="predicted"/>
<reference evidence="1 2" key="1">
    <citation type="journal article" date="2015" name="Genome Biol.">
        <title>Comparative genomics of Steinernema reveals deeply conserved gene regulatory networks.</title>
        <authorList>
            <person name="Dillman A.R."/>
            <person name="Macchietto M."/>
            <person name="Porter C.F."/>
            <person name="Rogers A."/>
            <person name="Williams B."/>
            <person name="Antoshechkin I."/>
            <person name="Lee M.M."/>
            <person name="Goodwin Z."/>
            <person name="Lu X."/>
            <person name="Lewis E.E."/>
            <person name="Goodrich-Blair H."/>
            <person name="Stock S.P."/>
            <person name="Adams B.J."/>
            <person name="Sternberg P.W."/>
            <person name="Mortazavi A."/>
        </authorList>
    </citation>
    <scope>NUCLEOTIDE SEQUENCE [LARGE SCALE GENOMIC DNA]</scope>
    <source>
        <strain evidence="1 2">ALL</strain>
    </source>
</reference>
<evidence type="ECO:0000313" key="1">
    <source>
        <dbReference type="EMBL" id="TKR69576.1"/>
    </source>
</evidence>
<dbReference type="Proteomes" id="UP000298663">
    <property type="component" value="Unassembled WGS sequence"/>
</dbReference>
<reference evidence="1 2" key="2">
    <citation type="journal article" date="2019" name="G3 (Bethesda)">
        <title>Hybrid Assembly of the Genome of the Entomopathogenic Nematode Steinernema carpocapsae Identifies the X-Chromosome.</title>
        <authorList>
            <person name="Serra L."/>
            <person name="Macchietto M."/>
            <person name="Macias-Munoz A."/>
            <person name="McGill C.J."/>
            <person name="Rodriguez I.M."/>
            <person name="Rodriguez B."/>
            <person name="Murad R."/>
            <person name="Mortazavi A."/>
        </authorList>
    </citation>
    <scope>NUCLEOTIDE SEQUENCE [LARGE SCALE GENOMIC DNA]</scope>
    <source>
        <strain evidence="1 2">ALL</strain>
    </source>
</reference>
<keyword evidence="2" id="KW-1185">Reference proteome</keyword>